<gene>
    <name evidence="2" type="ordered locus">Swol_2461</name>
</gene>
<dbReference type="AlphaFoldDB" id="Q0AU54"/>
<evidence type="ECO:0000256" key="1">
    <source>
        <dbReference type="SAM" id="MobiDB-lite"/>
    </source>
</evidence>
<dbReference type="EMBL" id="CP000448">
    <property type="protein sequence ID" value="ABI69750.1"/>
    <property type="molecule type" value="Genomic_DNA"/>
</dbReference>
<proteinExistence type="predicted"/>
<accession>Q0AU54</accession>
<keyword evidence="3" id="KW-1185">Reference proteome</keyword>
<dbReference type="HOGENOM" id="CLU_2319135_0_0_9"/>
<feature type="compositionally biased region" description="Basic and acidic residues" evidence="1">
    <location>
        <begin position="53"/>
        <end position="64"/>
    </location>
</feature>
<reference evidence="3" key="1">
    <citation type="journal article" date="2010" name="Environ. Microbiol.">
        <title>The genome of Syntrophomonas wolfei: new insights into syntrophic metabolism and biohydrogen production.</title>
        <authorList>
            <person name="Sieber J.R."/>
            <person name="Sims D.R."/>
            <person name="Han C."/>
            <person name="Kim E."/>
            <person name="Lykidis A."/>
            <person name="Lapidus A.L."/>
            <person name="McDonnald E."/>
            <person name="Rohlin L."/>
            <person name="Culley D.E."/>
            <person name="Gunsalus R."/>
            <person name="McInerney M.J."/>
        </authorList>
    </citation>
    <scope>NUCLEOTIDE SEQUENCE [LARGE SCALE GENOMIC DNA]</scope>
    <source>
        <strain evidence="3">DSM 2245B / Goettingen</strain>
    </source>
</reference>
<evidence type="ECO:0000313" key="3">
    <source>
        <dbReference type="Proteomes" id="UP000001968"/>
    </source>
</evidence>
<organism evidence="2 3">
    <name type="scientific">Syntrophomonas wolfei subsp. wolfei (strain DSM 2245B / Goettingen)</name>
    <dbReference type="NCBI Taxonomy" id="335541"/>
    <lineage>
        <taxon>Bacteria</taxon>
        <taxon>Bacillati</taxon>
        <taxon>Bacillota</taxon>
        <taxon>Clostridia</taxon>
        <taxon>Eubacteriales</taxon>
        <taxon>Syntrophomonadaceae</taxon>
        <taxon>Syntrophomonas</taxon>
    </lineage>
</organism>
<evidence type="ECO:0000313" key="2">
    <source>
        <dbReference type="EMBL" id="ABI69750.1"/>
    </source>
</evidence>
<dbReference type="KEGG" id="swo:Swol_2461"/>
<sequence length="99" mass="10757">MVIRCIISDMGGISMRNRIISLLTLIFIFCFSLLSLGGCGHSSPGPTGEQQEELPKDKEGKSQEEAPAFTLSQLGSGEETDFPLDFQGQKILLTFFSLG</sequence>
<dbReference type="Proteomes" id="UP000001968">
    <property type="component" value="Chromosome"/>
</dbReference>
<protein>
    <submittedName>
        <fullName evidence="2">Uncharacterized protein</fullName>
    </submittedName>
</protein>
<feature type="region of interest" description="Disordered" evidence="1">
    <location>
        <begin position="41"/>
        <end position="76"/>
    </location>
</feature>
<dbReference type="STRING" id="335541.Swol_2461"/>
<name>Q0AU54_SYNWW</name>